<feature type="region of interest" description="Disordered" evidence="1">
    <location>
        <begin position="1"/>
        <end position="65"/>
    </location>
</feature>
<evidence type="ECO:0000256" key="1">
    <source>
        <dbReference type="SAM" id="MobiDB-lite"/>
    </source>
</evidence>
<accession>A0A0B1RT99</accession>
<dbReference type="EMBL" id="KN612297">
    <property type="protein sequence ID" value="KHJ75894.1"/>
    <property type="molecule type" value="Genomic_DNA"/>
</dbReference>
<organism evidence="2 3">
    <name type="scientific">Oesophagostomum dentatum</name>
    <name type="common">Nodular worm</name>
    <dbReference type="NCBI Taxonomy" id="61180"/>
    <lineage>
        <taxon>Eukaryota</taxon>
        <taxon>Metazoa</taxon>
        <taxon>Ecdysozoa</taxon>
        <taxon>Nematoda</taxon>
        <taxon>Chromadorea</taxon>
        <taxon>Rhabditida</taxon>
        <taxon>Rhabditina</taxon>
        <taxon>Rhabditomorpha</taxon>
        <taxon>Strongyloidea</taxon>
        <taxon>Strongylidae</taxon>
        <taxon>Oesophagostomum</taxon>
    </lineage>
</organism>
<proteinExistence type="predicted"/>
<dbReference type="AlphaFoldDB" id="A0A0B1RT99"/>
<sequence>MVAASNADQSQDGTSTETVDGDSSLPAATSSQVSDGESSEDDDVSEQSGRPDEVEFLATDGEPRS</sequence>
<gene>
    <name evidence="2" type="ORF">OESDEN_24488</name>
</gene>
<evidence type="ECO:0000313" key="2">
    <source>
        <dbReference type="EMBL" id="KHJ75894.1"/>
    </source>
</evidence>
<feature type="compositionally biased region" description="Polar residues" evidence="1">
    <location>
        <begin position="1"/>
        <end position="18"/>
    </location>
</feature>
<dbReference type="Proteomes" id="UP000053660">
    <property type="component" value="Unassembled WGS sequence"/>
</dbReference>
<name>A0A0B1RT99_OESDE</name>
<keyword evidence="3" id="KW-1185">Reference proteome</keyword>
<protein>
    <submittedName>
        <fullName evidence="2">Uncharacterized protein</fullName>
    </submittedName>
</protein>
<evidence type="ECO:0000313" key="3">
    <source>
        <dbReference type="Proteomes" id="UP000053660"/>
    </source>
</evidence>
<reference evidence="2 3" key="1">
    <citation type="submission" date="2014-03" db="EMBL/GenBank/DDBJ databases">
        <title>Draft genome of the hookworm Oesophagostomum dentatum.</title>
        <authorList>
            <person name="Mitreva M."/>
        </authorList>
    </citation>
    <scope>NUCLEOTIDE SEQUENCE [LARGE SCALE GENOMIC DNA]</scope>
    <source>
        <strain evidence="2 3">OD-Hann</strain>
    </source>
</reference>